<accession>A0ABW4M0S5</accession>
<keyword evidence="2" id="KW-1185">Reference proteome</keyword>
<name>A0ABW4M0S5_9HYPH</name>
<evidence type="ECO:0000313" key="2">
    <source>
        <dbReference type="Proteomes" id="UP001597322"/>
    </source>
</evidence>
<sequence>MSQNWTIDEASADIAGLLEAARASSQYILAPDGAFKVSFERKLGRSINELLENDAHLKKDDVDGI</sequence>
<evidence type="ECO:0000313" key="1">
    <source>
        <dbReference type="EMBL" id="MFD1745038.1"/>
    </source>
</evidence>
<gene>
    <name evidence="1" type="ORF">ACFSE1_06130</name>
</gene>
<dbReference type="RefSeq" id="WP_377397942.1">
    <property type="nucleotide sequence ID" value="NZ_JBHUEQ010000007.1"/>
</dbReference>
<protein>
    <submittedName>
        <fullName evidence="1">Uncharacterized protein</fullName>
    </submittedName>
</protein>
<organism evidence="1 2">
    <name type="scientific">Rhizobium helianthi</name>
    <dbReference type="NCBI Taxonomy" id="1132695"/>
    <lineage>
        <taxon>Bacteria</taxon>
        <taxon>Pseudomonadati</taxon>
        <taxon>Pseudomonadota</taxon>
        <taxon>Alphaproteobacteria</taxon>
        <taxon>Hyphomicrobiales</taxon>
        <taxon>Rhizobiaceae</taxon>
        <taxon>Rhizobium/Agrobacterium group</taxon>
        <taxon>Rhizobium</taxon>
    </lineage>
</organism>
<proteinExistence type="predicted"/>
<reference evidence="2" key="1">
    <citation type="journal article" date="2019" name="Int. J. Syst. Evol. Microbiol.">
        <title>The Global Catalogue of Microorganisms (GCM) 10K type strain sequencing project: providing services to taxonomists for standard genome sequencing and annotation.</title>
        <authorList>
            <consortium name="The Broad Institute Genomics Platform"/>
            <consortium name="The Broad Institute Genome Sequencing Center for Infectious Disease"/>
            <person name="Wu L."/>
            <person name="Ma J."/>
        </authorList>
    </citation>
    <scope>NUCLEOTIDE SEQUENCE [LARGE SCALE GENOMIC DNA]</scope>
    <source>
        <strain evidence="2">CG52</strain>
    </source>
</reference>
<comment type="caution">
    <text evidence="1">The sequence shown here is derived from an EMBL/GenBank/DDBJ whole genome shotgun (WGS) entry which is preliminary data.</text>
</comment>
<dbReference type="EMBL" id="JBHUEQ010000007">
    <property type="protein sequence ID" value="MFD1745038.1"/>
    <property type="molecule type" value="Genomic_DNA"/>
</dbReference>
<dbReference type="Proteomes" id="UP001597322">
    <property type="component" value="Unassembled WGS sequence"/>
</dbReference>